<dbReference type="Proteomes" id="UP000183561">
    <property type="component" value="Unassembled WGS sequence"/>
</dbReference>
<protein>
    <submittedName>
        <fullName evidence="1">Uncharacterized protein</fullName>
    </submittedName>
</protein>
<organism evidence="1 2">
    <name type="scientific">Rhodococcus koreensis</name>
    <dbReference type="NCBI Taxonomy" id="99653"/>
    <lineage>
        <taxon>Bacteria</taxon>
        <taxon>Bacillati</taxon>
        <taxon>Actinomycetota</taxon>
        <taxon>Actinomycetes</taxon>
        <taxon>Mycobacteriales</taxon>
        <taxon>Nocardiaceae</taxon>
        <taxon>Rhodococcus</taxon>
    </lineage>
</organism>
<dbReference type="EMBL" id="FNSV01000008">
    <property type="protein sequence ID" value="SED97149.1"/>
    <property type="molecule type" value="Genomic_DNA"/>
</dbReference>
<evidence type="ECO:0000313" key="1">
    <source>
        <dbReference type="EMBL" id="SED97149.1"/>
    </source>
</evidence>
<keyword evidence="2" id="KW-1185">Reference proteome</keyword>
<evidence type="ECO:0000313" key="2">
    <source>
        <dbReference type="Proteomes" id="UP000183561"/>
    </source>
</evidence>
<accession>A0A1H5F1A2</accession>
<dbReference type="AlphaFoldDB" id="A0A1H5F1A2"/>
<proteinExistence type="predicted"/>
<reference evidence="2" key="1">
    <citation type="submission" date="2016-10" db="EMBL/GenBank/DDBJ databases">
        <authorList>
            <person name="Varghese N."/>
            <person name="Submissions S."/>
        </authorList>
    </citation>
    <scope>NUCLEOTIDE SEQUENCE [LARGE SCALE GENOMIC DNA]</scope>
    <source>
        <strain evidence="2">DSM 44498</strain>
    </source>
</reference>
<name>A0A1H5F1A2_9NOCA</name>
<sequence length="123" mass="14040">MTVARPQSPPVAADSSTISPVTDIARQVHEYRRERLRRTRRRRLQDAASQNADRETRQLVELARIWAPYGGAPSDVVFQSFGISLNQFAARLWDAIYRLGCDSHLMSELEAVYPRQRLSRTGV</sequence>
<gene>
    <name evidence="1" type="ORF">SAMN04490239_9456</name>
</gene>